<dbReference type="CDD" id="cd00054">
    <property type="entry name" value="EGF_CA"/>
    <property type="match status" value="1"/>
</dbReference>
<keyword evidence="2 7" id="KW-0812">Transmembrane</keyword>
<keyword evidence="6" id="KW-0245">EGF-like domain</keyword>
<comment type="caution">
    <text evidence="6">Lacks conserved residue(s) required for the propagation of feature annotation.</text>
</comment>
<dbReference type="Proteomes" id="UP000663866">
    <property type="component" value="Unassembled WGS sequence"/>
</dbReference>
<keyword evidence="5 6" id="KW-1015">Disulfide bond</keyword>
<feature type="chain" id="PRO_5036413170" evidence="8">
    <location>
        <begin position="20"/>
        <end position="1542"/>
    </location>
</feature>
<dbReference type="Gene3D" id="1.20.1070.10">
    <property type="entry name" value="Rhodopsin 7-helix transmembrane proteins"/>
    <property type="match status" value="1"/>
</dbReference>
<feature type="signal peptide" evidence="8">
    <location>
        <begin position="1"/>
        <end position="19"/>
    </location>
</feature>
<feature type="disulfide bond" evidence="6">
    <location>
        <begin position="998"/>
        <end position="1007"/>
    </location>
</feature>
<feature type="transmembrane region" description="Helical" evidence="7">
    <location>
        <begin position="1413"/>
        <end position="1435"/>
    </location>
</feature>
<dbReference type="InterPro" id="IPR002172">
    <property type="entry name" value="LDrepeatLR_classA_rpt"/>
</dbReference>
<dbReference type="PROSITE" id="PS50068">
    <property type="entry name" value="LDLRA_2"/>
    <property type="match status" value="2"/>
</dbReference>
<dbReference type="PROSITE" id="PS50262">
    <property type="entry name" value="G_PROTEIN_RECEP_F1_2"/>
    <property type="match status" value="1"/>
</dbReference>
<keyword evidence="8" id="KW-0732">Signal</keyword>
<dbReference type="SUPFAM" id="SSF81321">
    <property type="entry name" value="Family A G protein-coupled receptor-like"/>
    <property type="match status" value="1"/>
</dbReference>
<feature type="transmembrane region" description="Helical" evidence="7">
    <location>
        <begin position="1276"/>
        <end position="1300"/>
    </location>
</feature>
<dbReference type="PRINTS" id="PR00261">
    <property type="entry name" value="LDLRECEPTOR"/>
</dbReference>
<evidence type="ECO:0000256" key="7">
    <source>
        <dbReference type="SAM" id="Phobius"/>
    </source>
</evidence>
<dbReference type="SUPFAM" id="SSF57424">
    <property type="entry name" value="LDL receptor-like module"/>
    <property type="match status" value="2"/>
</dbReference>
<evidence type="ECO:0000259" key="10">
    <source>
        <dbReference type="PROSITE" id="PS50262"/>
    </source>
</evidence>
<dbReference type="GO" id="GO:0005041">
    <property type="term" value="F:low-density lipoprotein particle receptor activity"/>
    <property type="evidence" value="ECO:0007669"/>
    <property type="project" value="TreeGrafter"/>
</dbReference>
<dbReference type="Gene3D" id="2.10.25.10">
    <property type="entry name" value="Laminin"/>
    <property type="match status" value="1"/>
</dbReference>
<dbReference type="InterPro" id="IPR000742">
    <property type="entry name" value="EGF"/>
</dbReference>
<keyword evidence="3 7" id="KW-1133">Transmembrane helix</keyword>
<reference evidence="11" key="1">
    <citation type="submission" date="2021-02" db="EMBL/GenBank/DDBJ databases">
        <authorList>
            <person name="Nowell W R."/>
        </authorList>
    </citation>
    <scope>NUCLEOTIDE SEQUENCE</scope>
</reference>
<organism evidence="11 13">
    <name type="scientific">Rotaria magnacalcarata</name>
    <dbReference type="NCBI Taxonomy" id="392030"/>
    <lineage>
        <taxon>Eukaryota</taxon>
        <taxon>Metazoa</taxon>
        <taxon>Spiralia</taxon>
        <taxon>Gnathifera</taxon>
        <taxon>Rotifera</taxon>
        <taxon>Eurotatoria</taxon>
        <taxon>Bdelloidea</taxon>
        <taxon>Philodinida</taxon>
        <taxon>Philodinidae</taxon>
        <taxon>Rotaria</taxon>
    </lineage>
</organism>
<gene>
    <name evidence="12" type="ORF">OVN521_LOCUS15732</name>
    <name evidence="11" type="ORF">WKI299_LOCUS18253</name>
</gene>
<feature type="transmembrane region" description="Helical" evidence="7">
    <location>
        <begin position="1312"/>
        <end position="1338"/>
    </location>
</feature>
<dbReference type="PROSITE" id="PS50026">
    <property type="entry name" value="EGF_3"/>
    <property type="match status" value="1"/>
</dbReference>
<comment type="subcellular location">
    <subcellularLocation>
        <location evidence="1">Membrane</location>
    </subcellularLocation>
</comment>
<dbReference type="InterPro" id="IPR017452">
    <property type="entry name" value="GPCR_Rhodpsn_7TM"/>
</dbReference>
<dbReference type="SMART" id="SM00181">
    <property type="entry name" value="EGF"/>
    <property type="match status" value="3"/>
</dbReference>
<dbReference type="EMBL" id="CAJOBG010002536">
    <property type="protein sequence ID" value="CAF4012976.1"/>
    <property type="molecule type" value="Genomic_DNA"/>
</dbReference>
<evidence type="ECO:0000259" key="9">
    <source>
        <dbReference type="PROSITE" id="PS50026"/>
    </source>
</evidence>
<protein>
    <submittedName>
        <fullName evidence="11">Uncharacterized protein</fullName>
    </submittedName>
</protein>
<dbReference type="GO" id="GO:0005886">
    <property type="term" value="C:plasma membrane"/>
    <property type="evidence" value="ECO:0007669"/>
    <property type="project" value="TreeGrafter"/>
</dbReference>
<dbReference type="SMART" id="SM00192">
    <property type="entry name" value="LDLa"/>
    <property type="match status" value="6"/>
</dbReference>
<dbReference type="InterPro" id="IPR051221">
    <property type="entry name" value="LDLR-related"/>
</dbReference>
<dbReference type="InterPro" id="IPR036055">
    <property type="entry name" value="LDL_receptor-like_sf"/>
</dbReference>
<evidence type="ECO:0000313" key="11">
    <source>
        <dbReference type="EMBL" id="CAF2091732.1"/>
    </source>
</evidence>
<dbReference type="Pfam" id="PF00008">
    <property type="entry name" value="EGF"/>
    <property type="match status" value="1"/>
</dbReference>
<feature type="domain" description="G-protein coupled receptors family 1 profile" evidence="10">
    <location>
        <begin position="1256"/>
        <end position="1512"/>
    </location>
</feature>
<evidence type="ECO:0000256" key="1">
    <source>
        <dbReference type="ARBA" id="ARBA00004370"/>
    </source>
</evidence>
<dbReference type="GO" id="GO:0043235">
    <property type="term" value="C:receptor complex"/>
    <property type="evidence" value="ECO:0007669"/>
    <property type="project" value="TreeGrafter"/>
</dbReference>
<dbReference type="PROSITE" id="PS00022">
    <property type="entry name" value="EGF_1"/>
    <property type="match status" value="3"/>
</dbReference>
<evidence type="ECO:0000256" key="8">
    <source>
        <dbReference type="SAM" id="SignalP"/>
    </source>
</evidence>
<keyword evidence="4 7" id="KW-0472">Membrane</keyword>
<feature type="transmembrane region" description="Helical" evidence="7">
    <location>
        <begin position="1359"/>
        <end position="1378"/>
    </location>
</feature>
<comment type="caution">
    <text evidence="11">The sequence shown here is derived from an EMBL/GenBank/DDBJ whole genome shotgun (WGS) entry which is preliminary data.</text>
</comment>
<name>A0A816SZL3_9BILA</name>
<dbReference type="PANTHER" id="PTHR22722:SF5">
    <property type="entry name" value="LOW-DENSITY LIPOPROTEIN RECEPTOR-RELATED PROTEIN 1B"/>
    <property type="match status" value="1"/>
</dbReference>
<sequence length="1542" mass="179262">MVLIQLFISIFSILSYSHTWEYHFNLYHTDLMNNDFSRDCIYHTINHQLDLDGKKYETRQLIEYCIRPSSKKEYEDVINGTIYSVLTFDQLKKKNITTESLVDWAIPMDLIERYQHFLDMNNSSSMELLYNCTIPWFGPFCQYRFALNQTFSSIVDITFESKQAQDSYANFTCYVHMKCDRGSSLLCLDWREICDGKIDCLDGGEDEKYCLELHMNQCAQDEYQCRNGMCINQVFLLEAGISYSQDYECLDQSDESSEAGTMKRCVKDPSFRCEDTVCRFPNTLTCGDGDCIPWSVPNEGHSCYNNRDQVFNYDFEWHNEQVTRFSRCFKLGICASNIFSENDFDYYCQKLCENVKICKMNLEYCPSYLFEPDFPVWDGHVRLGFFSNQTFMEKGYPLIPHFVCYDKYKCSFLSPTFELNNNYTCIHIHHLNLSYPLDYNKIFISCIQHYQNVDEMTCVSSSTLHCLGTNKCIPKRYVMDGIPDCYNGFDESIAANSCVLNDNYRFHCTSESKCLSPTMVRDGTSQCIGNEDETYSSEQVTHIQQLPFSALCDGRQELFSSTNESDETHCEQWPCTNQYTRCNGVWNCPKGIDEINCPSNFHCPQNHHPCLFPKTQIMGCLHLNQTEDGTMDCLGGTDERTFCHLSYPGDENRRYRCWNDTKCVDYSQRCTRCKSSEDVNEFCGKPTYSIFDISEYFQFMQDLYLVVKLPFSPQSSRPFPTRPTSPSINKPIQNQVFQAKQLKNIDRLNSKQTWFCHRGILIYYGKNESEKCLCPPSYYGSRCQYQNQRVSLTLRFRNENLNKLDIMGIIITLIDNAGVIQSHEQVTYIPIHDCNTKFNIYLLYRDRPKDTTKNYTIRIDAYDKINLLYLASWTLPVKFIFMPVNRVSAELVIPARYHCHRVCNLQHREQQKLVNTEFCRCESKNPQTTFLDREKCNCSSDSLCVGIVHNRSICLCPLTKMSPRCFIKSICHKNICMNGGLCVPHNDRISLTNFTCACQDGFSGKRCEYEDVKIDISFYDVSIPQSLLVHFITVREHDLESLNPVPIRATMFKKIRFDQDTITFFMSLPFHLIFVQLEGKFYLTVLQHIYTPSVTIQTKIARSQYCPHIRELFNQTLIAYPIIRRIKYYHLACMKDSNLVCFHDNELFICLCTEEKHANCFHFDFNMTYDCMGSNNCQNGAQCFQDNPTCPTKIMCVCRECFYGTQCQFSTHQFGLSLDAILGYQIRSNLSISRQSIYVKISIIVASIMLLFGLISGILSILTFQSKPCLKVGCGIYLLASSITSILTIICLNFKLWFLILSQMSILTSRSFLVFSCISLDFILRFLLAVTDWFHACVAVERLVTVIVDVKFNLAKSKTMAKLLIIVISLCTCVTFLHDPIHRYLIDDDEEQRTWCMVHFTPSIEIFNSFINIFHFIVPFGLKLISAMSIIGSIAKRRASVKKQNSYMEHIKKQFRKHKHLIISSSCLVILAMPRLVISFASGCMKSAREPLIFLIGYFVSFMPSLLTFFIFVSTSKTYEREFKTVIRQKWNAIRRRFTHYY</sequence>
<proteinExistence type="predicted"/>
<dbReference type="SUPFAM" id="SSF57196">
    <property type="entry name" value="EGF/Laminin"/>
    <property type="match status" value="2"/>
</dbReference>
<feature type="transmembrane region" description="Helical" evidence="7">
    <location>
        <begin position="1461"/>
        <end position="1480"/>
    </location>
</feature>
<feature type="domain" description="EGF-like" evidence="9">
    <location>
        <begin position="967"/>
        <end position="1008"/>
    </location>
</feature>
<dbReference type="Gene3D" id="4.10.400.10">
    <property type="entry name" value="Low-density Lipoprotein Receptor"/>
    <property type="match status" value="1"/>
</dbReference>
<evidence type="ECO:0000256" key="5">
    <source>
        <dbReference type="ARBA" id="ARBA00023157"/>
    </source>
</evidence>
<evidence type="ECO:0000313" key="14">
    <source>
        <dbReference type="Proteomes" id="UP000663866"/>
    </source>
</evidence>
<dbReference type="EMBL" id="CAJNRF010007486">
    <property type="protein sequence ID" value="CAF2091732.1"/>
    <property type="molecule type" value="Genomic_DNA"/>
</dbReference>
<evidence type="ECO:0000313" key="13">
    <source>
        <dbReference type="Proteomes" id="UP000663856"/>
    </source>
</evidence>
<feature type="transmembrane region" description="Helical" evidence="7">
    <location>
        <begin position="1492"/>
        <end position="1513"/>
    </location>
</feature>
<evidence type="ECO:0000256" key="2">
    <source>
        <dbReference type="ARBA" id="ARBA00022692"/>
    </source>
</evidence>
<evidence type="ECO:0000256" key="3">
    <source>
        <dbReference type="ARBA" id="ARBA00022989"/>
    </source>
</evidence>
<evidence type="ECO:0000313" key="12">
    <source>
        <dbReference type="EMBL" id="CAF4012976.1"/>
    </source>
</evidence>
<dbReference type="PROSITE" id="PS01186">
    <property type="entry name" value="EGF_2"/>
    <property type="match status" value="1"/>
</dbReference>
<dbReference type="PANTHER" id="PTHR22722">
    <property type="entry name" value="LOW-DENSITY LIPOPROTEIN RECEPTOR-RELATED PROTEIN 2-RELATED"/>
    <property type="match status" value="1"/>
</dbReference>
<feature type="transmembrane region" description="Helical" evidence="7">
    <location>
        <begin position="1237"/>
        <end position="1264"/>
    </location>
</feature>
<evidence type="ECO:0000256" key="6">
    <source>
        <dbReference type="PROSITE-ProRule" id="PRU00076"/>
    </source>
</evidence>
<accession>A0A816SZL3</accession>
<keyword evidence="14" id="KW-1185">Reference proteome</keyword>
<evidence type="ECO:0000256" key="4">
    <source>
        <dbReference type="ARBA" id="ARBA00023136"/>
    </source>
</evidence>
<dbReference type="Proteomes" id="UP000663856">
    <property type="component" value="Unassembled WGS sequence"/>
</dbReference>